<evidence type="ECO:0000256" key="4">
    <source>
        <dbReference type="ARBA" id="ARBA00022679"/>
    </source>
</evidence>
<protein>
    <submittedName>
        <fullName evidence="14">Uncharacterized protein</fullName>
    </submittedName>
</protein>
<evidence type="ECO:0000256" key="6">
    <source>
        <dbReference type="ARBA" id="ARBA00022723"/>
    </source>
</evidence>
<dbReference type="EMBL" id="LJIG01000589">
    <property type="protein sequence ID" value="KRT86351.1"/>
    <property type="molecule type" value="Genomic_DNA"/>
</dbReference>
<gene>
    <name evidence="14" type="ORF">AMK59_490</name>
</gene>
<sequence>FEKLFNTIYYGGSYYDGLKISDPGEYDCDLLLVLPSYAKPVVTTETNYPGFVKIFLSDLEKFRKQPEYPKYYTDLPKLLEDDYLCGNKLKKWMESLLDKVFNDLKTEKNYCSFDVDDNKYYFKKTKGGPAFTMHVTDSLDNDKFFLDMDLVPCFQFGEGEWPRDNGFRQNTTDISSFFVVPKAPKNCQGYDKSGRYWRLSFQQQEQKIIGKRQSLKPAIKLLKKLRDNEKHVSISSYFIKTIFLWKVDEGDEKFWTANLSNVFMKMLKQYQQHLKEGQIPYFWNKEFNLITDINPKELENICNRITKIVNNIDRDPQLVQNYLGR</sequence>
<evidence type="ECO:0000313" key="14">
    <source>
        <dbReference type="EMBL" id="KRT86351.1"/>
    </source>
</evidence>
<keyword evidence="7" id="KW-0547">Nucleotide-binding</keyword>
<dbReference type="InterPro" id="IPR046903">
    <property type="entry name" value="Mab-21-like_nuc_Trfase"/>
</dbReference>
<dbReference type="OrthoDB" id="6054650at2759"/>
<organism evidence="14 15">
    <name type="scientific">Oryctes borbonicus</name>
    <dbReference type="NCBI Taxonomy" id="1629725"/>
    <lineage>
        <taxon>Eukaryota</taxon>
        <taxon>Metazoa</taxon>
        <taxon>Ecdysozoa</taxon>
        <taxon>Arthropoda</taxon>
        <taxon>Hexapoda</taxon>
        <taxon>Insecta</taxon>
        <taxon>Pterygota</taxon>
        <taxon>Neoptera</taxon>
        <taxon>Endopterygota</taxon>
        <taxon>Coleoptera</taxon>
        <taxon>Polyphaga</taxon>
        <taxon>Scarabaeiformia</taxon>
        <taxon>Scarabaeidae</taxon>
        <taxon>Dynastinae</taxon>
        <taxon>Oryctes</taxon>
    </lineage>
</organism>
<feature type="domain" description="Mab-21-like HhH/H2TH-like" evidence="13">
    <location>
        <begin position="215"/>
        <end position="306"/>
    </location>
</feature>
<dbReference type="GO" id="GO:0005525">
    <property type="term" value="F:GTP binding"/>
    <property type="evidence" value="ECO:0007669"/>
    <property type="project" value="UniProtKB-KW"/>
</dbReference>
<dbReference type="InterPro" id="IPR024810">
    <property type="entry name" value="MAB21L/cGLR"/>
</dbReference>
<reference evidence="14 15" key="1">
    <citation type="submission" date="2015-09" db="EMBL/GenBank/DDBJ databases">
        <title>Draft genome of the scarab beetle Oryctes borbonicus.</title>
        <authorList>
            <person name="Meyer J.M."/>
            <person name="Markov G.V."/>
            <person name="Baskaran P."/>
            <person name="Herrmann M."/>
            <person name="Sommer R.J."/>
            <person name="Roedelsperger C."/>
        </authorList>
    </citation>
    <scope>NUCLEOTIDE SEQUENCE [LARGE SCALE GENOMIC DNA]</scope>
    <source>
        <strain evidence="14">OB123</strain>
        <tissue evidence="14">Whole animal</tissue>
    </source>
</reference>
<dbReference type="Gene3D" id="1.10.1410.40">
    <property type="match status" value="1"/>
</dbReference>
<comment type="similarity">
    <text evidence="3">Belongs to the mab-21 family.</text>
</comment>
<evidence type="ECO:0000256" key="8">
    <source>
        <dbReference type="ARBA" id="ARBA00022840"/>
    </source>
</evidence>
<name>A0A0T6BGC6_9SCAR</name>
<comment type="caution">
    <text evidence="14">The sequence shown here is derived from an EMBL/GenBank/DDBJ whole genome shotgun (WGS) entry which is preliminary data.</text>
</comment>
<keyword evidence="9" id="KW-0460">Magnesium</keyword>
<evidence type="ECO:0000256" key="9">
    <source>
        <dbReference type="ARBA" id="ARBA00022842"/>
    </source>
</evidence>
<evidence type="ECO:0000313" key="15">
    <source>
        <dbReference type="Proteomes" id="UP000051574"/>
    </source>
</evidence>
<keyword evidence="11" id="KW-0464">Manganese</keyword>
<keyword evidence="4" id="KW-0808">Transferase</keyword>
<dbReference type="AlphaFoldDB" id="A0A0T6BGC6"/>
<evidence type="ECO:0000259" key="12">
    <source>
        <dbReference type="Pfam" id="PF03281"/>
    </source>
</evidence>
<dbReference type="InterPro" id="IPR046906">
    <property type="entry name" value="Mab-21_HhH/H2TH-like"/>
</dbReference>
<accession>A0A0T6BGC6</accession>
<proteinExistence type="inferred from homology"/>
<evidence type="ECO:0000256" key="1">
    <source>
        <dbReference type="ARBA" id="ARBA00001936"/>
    </source>
</evidence>
<comment type="cofactor">
    <cofactor evidence="2">
        <name>Mg(2+)</name>
        <dbReference type="ChEBI" id="CHEBI:18420"/>
    </cofactor>
</comment>
<keyword evidence="6" id="KW-0479">Metal-binding</keyword>
<evidence type="ECO:0000256" key="2">
    <source>
        <dbReference type="ARBA" id="ARBA00001946"/>
    </source>
</evidence>
<evidence type="ECO:0000256" key="3">
    <source>
        <dbReference type="ARBA" id="ARBA00008307"/>
    </source>
</evidence>
<evidence type="ECO:0000256" key="10">
    <source>
        <dbReference type="ARBA" id="ARBA00023134"/>
    </source>
</evidence>
<dbReference type="GO" id="GO:0005524">
    <property type="term" value="F:ATP binding"/>
    <property type="evidence" value="ECO:0007669"/>
    <property type="project" value="UniProtKB-KW"/>
</dbReference>
<feature type="domain" description="Mab-21-like nucleotidyltransferase" evidence="12">
    <location>
        <begin position="14"/>
        <end position="209"/>
    </location>
</feature>
<dbReference type="Gene3D" id="3.30.460.90">
    <property type="match status" value="1"/>
</dbReference>
<keyword evidence="15" id="KW-1185">Reference proteome</keyword>
<dbReference type="GO" id="GO:0046872">
    <property type="term" value="F:metal ion binding"/>
    <property type="evidence" value="ECO:0007669"/>
    <property type="project" value="UniProtKB-KW"/>
</dbReference>
<dbReference type="PANTHER" id="PTHR10656">
    <property type="entry name" value="CELL FATE DETERMINING PROTEIN MAB21-RELATED"/>
    <property type="match status" value="1"/>
</dbReference>
<keyword evidence="10" id="KW-0342">GTP-binding</keyword>
<evidence type="ECO:0000256" key="11">
    <source>
        <dbReference type="ARBA" id="ARBA00023211"/>
    </source>
</evidence>
<keyword evidence="5" id="KW-0548">Nucleotidyltransferase</keyword>
<dbReference type="GO" id="GO:0016779">
    <property type="term" value="F:nucleotidyltransferase activity"/>
    <property type="evidence" value="ECO:0007669"/>
    <property type="project" value="UniProtKB-KW"/>
</dbReference>
<dbReference type="SMART" id="SM01265">
    <property type="entry name" value="Mab-21"/>
    <property type="match status" value="1"/>
</dbReference>
<dbReference type="Pfam" id="PF03281">
    <property type="entry name" value="Mab-21"/>
    <property type="match status" value="1"/>
</dbReference>
<dbReference type="Pfam" id="PF20266">
    <property type="entry name" value="Mab-21_C"/>
    <property type="match status" value="1"/>
</dbReference>
<feature type="non-terminal residue" evidence="14">
    <location>
        <position position="1"/>
    </location>
</feature>
<evidence type="ECO:0000256" key="7">
    <source>
        <dbReference type="ARBA" id="ARBA00022741"/>
    </source>
</evidence>
<keyword evidence="8" id="KW-0067">ATP-binding</keyword>
<dbReference type="Proteomes" id="UP000051574">
    <property type="component" value="Unassembled WGS sequence"/>
</dbReference>
<evidence type="ECO:0000259" key="13">
    <source>
        <dbReference type="Pfam" id="PF20266"/>
    </source>
</evidence>
<dbReference type="PANTHER" id="PTHR10656:SF42">
    <property type="entry name" value="CYCLIC GMP-AMP SYNTHASE-LIKE PROTEIN-RELATED"/>
    <property type="match status" value="1"/>
</dbReference>
<evidence type="ECO:0000256" key="5">
    <source>
        <dbReference type="ARBA" id="ARBA00022695"/>
    </source>
</evidence>
<comment type="cofactor">
    <cofactor evidence="1">
        <name>Mn(2+)</name>
        <dbReference type="ChEBI" id="CHEBI:29035"/>
    </cofactor>
</comment>